<keyword evidence="1" id="KW-0732">Signal</keyword>
<dbReference type="InterPro" id="IPR005586">
    <property type="entry name" value="ABC_trans_aux"/>
</dbReference>
<dbReference type="STRING" id="643562.Daes_2217"/>
<evidence type="ECO:0000313" key="3">
    <source>
        <dbReference type="EMBL" id="ADU63223.1"/>
    </source>
</evidence>
<protein>
    <recommendedName>
        <fullName evidence="2">ABC-type transport auxiliary lipoprotein component domain-containing protein</fullName>
    </recommendedName>
</protein>
<dbReference type="Gene3D" id="3.40.50.10610">
    <property type="entry name" value="ABC-type transport auxiliary lipoprotein component"/>
    <property type="match status" value="1"/>
</dbReference>
<proteinExistence type="predicted"/>
<feature type="chain" id="PRO_5003214092" description="ABC-type transport auxiliary lipoprotein component domain-containing protein" evidence="1">
    <location>
        <begin position="20"/>
        <end position="205"/>
    </location>
</feature>
<dbReference type="HOGENOM" id="CLU_112430_0_0_7"/>
<reference evidence="4" key="1">
    <citation type="submission" date="2010-12" db="EMBL/GenBank/DDBJ databases">
        <title>Complete sequence of Desulfovibrio aespoeensis Aspo-2.</title>
        <authorList>
            <consortium name="US DOE Joint Genome Institute"/>
            <person name="Lucas S."/>
            <person name="Copeland A."/>
            <person name="Lapidus A."/>
            <person name="Cheng J.-F."/>
            <person name="Goodwin L."/>
            <person name="Pitluck S."/>
            <person name="Chertkov O."/>
            <person name="Misra M."/>
            <person name="Detter J.C."/>
            <person name="Han C."/>
            <person name="Tapia R."/>
            <person name="Land M."/>
            <person name="Hauser L."/>
            <person name="Kyrpides N."/>
            <person name="Ivanova N."/>
            <person name="Ovchinnikova G."/>
            <person name="Pedersen K."/>
            <person name="Jagevall S."/>
            <person name="Hazen T."/>
            <person name="Woyke T."/>
        </authorList>
    </citation>
    <scope>NUCLEOTIDE SEQUENCE [LARGE SCALE GENOMIC DNA]</scope>
    <source>
        <strain evidence="4">ATCC 700646 / DSM 10631 / Aspo-2</strain>
    </source>
</reference>
<evidence type="ECO:0000256" key="1">
    <source>
        <dbReference type="SAM" id="SignalP"/>
    </source>
</evidence>
<feature type="domain" description="ABC-type transport auxiliary lipoprotein component" evidence="2">
    <location>
        <begin position="33"/>
        <end position="193"/>
    </location>
</feature>
<name>E6VSX9_PSEA9</name>
<dbReference type="Pfam" id="PF03886">
    <property type="entry name" value="ABC_trans_aux"/>
    <property type="match status" value="1"/>
</dbReference>
<evidence type="ECO:0000313" key="4">
    <source>
        <dbReference type="Proteomes" id="UP000002191"/>
    </source>
</evidence>
<evidence type="ECO:0000259" key="2">
    <source>
        <dbReference type="Pfam" id="PF03886"/>
    </source>
</evidence>
<keyword evidence="4" id="KW-1185">Reference proteome</keyword>
<dbReference type="RefSeq" id="WP_013515135.1">
    <property type="nucleotide sequence ID" value="NC_014844.1"/>
</dbReference>
<sequence precursor="true">MKKPLLLLLVAVLALGCAACVKMGGKPLDKHYYRLAPVRAQSLPAPQDGIVLNVRRLAVSDLYNTREIIYQLADGRMESDFYNLYFITPGSMLTSELRDWLAASGRFSHIITPGSMVVPDLILEGAVNTLYGDFSSTPPAAVMSMQFFLVDESTPDNTILFSKNYTQRIPLSQPTAQELVQALTEGTRTIFTQLESDLAQAPLKR</sequence>
<accession>E6VSX9</accession>
<dbReference type="OrthoDB" id="324832at2"/>
<feature type="signal peptide" evidence="1">
    <location>
        <begin position="1"/>
        <end position="19"/>
    </location>
</feature>
<dbReference type="PROSITE" id="PS51257">
    <property type="entry name" value="PROKAR_LIPOPROTEIN"/>
    <property type="match status" value="1"/>
</dbReference>
<dbReference type="AlphaFoldDB" id="E6VSX9"/>
<reference evidence="3 4" key="2">
    <citation type="journal article" date="2014" name="Genome Announc.">
        <title>Complete Genome Sequence of the Subsurface, Mesophilic Sulfate-Reducing Bacterium Desulfovibrio aespoeensis Aspo-2.</title>
        <authorList>
            <person name="Pedersen K."/>
            <person name="Bengtsson A."/>
            <person name="Edlund J."/>
            <person name="Rabe L."/>
            <person name="Hazen T."/>
            <person name="Chakraborty R."/>
            <person name="Goodwin L."/>
            <person name="Shapiro N."/>
        </authorList>
    </citation>
    <scope>NUCLEOTIDE SEQUENCE [LARGE SCALE GENOMIC DNA]</scope>
    <source>
        <strain evidence="4">ATCC 700646 / DSM 10631 / Aspo-2</strain>
    </source>
</reference>
<dbReference type="SUPFAM" id="SSF159594">
    <property type="entry name" value="XCC0632-like"/>
    <property type="match status" value="1"/>
</dbReference>
<gene>
    <name evidence="3" type="ordered locus">Daes_2217</name>
</gene>
<dbReference type="Proteomes" id="UP000002191">
    <property type="component" value="Chromosome"/>
</dbReference>
<dbReference type="KEGG" id="das:Daes_2217"/>
<dbReference type="eggNOG" id="COG3009">
    <property type="taxonomic scope" value="Bacteria"/>
</dbReference>
<organism evidence="3 4">
    <name type="scientific">Pseudodesulfovibrio aespoeensis (strain ATCC 700646 / DSM 10631 / Aspo-2)</name>
    <name type="common">Desulfovibrio aespoeensis</name>
    <dbReference type="NCBI Taxonomy" id="643562"/>
    <lineage>
        <taxon>Bacteria</taxon>
        <taxon>Pseudomonadati</taxon>
        <taxon>Thermodesulfobacteriota</taxon>
        <taxon>Desulfovibrionia</taxon>
        <taxon>Desulfovibrionales</taxon>
        <taxon>Desulfovibrionaceae</taxon>
    </lineage>
</organism>
<dbReference type="EMBL" id="CP002431">
    <property type="protein sequence ID" value="ADU63223.1"/>
    <property type="molecule type" value="Genomic_DNA"/>
</dbReference>